<evidence type="ECO:0000259" key="35">
    <source>
        <dbReference type="PROSITE" id="PS51192"/>
    </source>
</evidence>
<keyword evidence="23" id="KW-0051">Antiviral defense</keyword>
<dbReference type="InterPro" id="IPR035500">
    <property type="entry name" value="NHR-like_dom_sf"/>
</dbReference>
<dbReference type="WBParaSite" id="scaffold4943_cov276.g8851">
    <property type="protein sequence ID" value="scaffold4943_cov276.g8851"/>
    <property type="gene ID" value="scaffold4943_cov276.g8851"/>
</dbReference>
<dbReference type="InterPro" id="IPR001723">
    <property type="entry name" value="Nuclear_hrmn_rcpt"/>
</dbReference>
<evidence type="ECO:0000256" key="22">
    <source>
        <dbReference type="ARBA" id="ARBA00023015"/>
    </source>
</evidence>
<feature type="transmembrane region" description="Helical" evidence="33">
    <location>
        <begin position="451"/>
        <end position="474"/>
    </location>
</feature>
<feature type="domain" description="Nuclear receptor" evidence="34">
    <location>
        <begin position="1480"/>
        <end position="1555"/>
    </location>
</feature>
<keyword evidence="24" id="KW-0238">DNA-binding</keyword>
<dbReference type="PRINTS" id="PR00047">
    <property type="entry name" value="STROIDFINGER"/>
</dbReference>
<dbReference type="InterPro" id="IPR049636">
    <property type="entry name" value="HNF4-like_DBD"/>
</dbReference>
<dbReference type="SUPFAM" id="SSF57716">
    <property type="entry name" value="Glucocorticoid receptor-like (DNA-binding domain)"/>
    <property type="match status" value="1"/>
</dbReference>
<evidence type="ECO:0000256" key="33">
    <source>
        <dbReference type="SAM" id="Phobius"/>
    </source>
</evidence>
<dbReference type="CDD" id="cd06157">
    <property type="entry name" value="NR_LBD"/>
    <property type="match status" value="1"/>
</dbReference>
<dbReference type="GO" id="GO:0008270">
    <property type="term" value="F:zinc ion binding"/>
    <property type="evidence" value="ECO:0007669"/>
    <property type="project" value="UniProtKB-KW"/>
</dbReference>
<evidence type="ECO:0000256" key="25">
    <source>
        <dbReference type="ARBA" id="ARBA00023136"/>
    </source>
</evidence>
<dbReference type="Gene3D" id="1.10.565.10">
    <property type="entry name" value="Retinoid X Receptor"/>
    <property type="match status" value="1"/>
</dbReference>
<keyword evidence="20" id="KW-0694">RNA-binding</keyword>
<dbReference type="GO" id="GO:0016020">
    <property type="term" value="C:membrane"/>
    <property type="evidence" value="ECO:0007669"/>
    <property type="project" value="UniProtKB-SubCell"/>
</dbReference>
<dbReference type="SUPFAM" id="SSF52540">
    <property type="entry name" value="P-loop containing nucleoside triphosphate hydrolases"/>
    <property type="match status" value="1"/>
</dbReference>
<evidence type="ECO:0000259" key="38">
    <source>
        <dbReference type="PROSITE" id="PS51843"/>
    </source>
</evidence>
<keyword evidence="17" id="KW-0067">ATP-binding</keyword>
<feature type="transmembrane region" description="Helical" evidence="33">
    <location>
        <begin position="89"/>
        <end position="114"/>
    </location>
</feature>
<evidence type="ECO:0000256" key="19">
    <source>
        <dbReference type="ARBA" id="ARBA00022859"/>
    </source>
</evidence>
<dbReference type="GO" id="GO:0003723">
    <property type="term" value="F:RNA binding"/>
    <property type="evidence" value="ECO:0007669"/>
    <property type="project" value="UniProtKB-KW"/>
</dbReference>
<evidence type="ECO:0000256" key="10">
    <source>
        <dbReference type="ARBA" id="ARBA00022692"/>
    </source>
</evidence>
<dbReference type="InterPro" id="IPR051363">
    <property type="entry name" value="RLR_Helicase"/>
</dbReference>
<evidence type="ECO:0000256" key="8">
    <source>
        <dbReference type="ARBA" id="ARBA00022490"/>
    </source>
</evidence>
<dbReference type="PROSITE" id="PS51789">
    <property type="entry name" value="RLR_CTR"/>
    <property type="match status" value="1"/>
</dbReference>
<dbReference type="Pfam" id="PF00209">
    <property type="entry name" value="SNF"/>
    <property type="match status" value="2"/>
</dbReference>
<feature type="transmembrane region" description="Helical" evidence="33">
    <location>
        <begin position="375"/>
        <end position="395"/>
    </location>
</feature>
<dbReference type="GO" id="GO:0005737">
    <property type="term" value="C:cytoplasm"/>
    <property type="evidence" value="ECO:0007669"/>
    <property type="project" value="UniProtKB-SubCell"/>
</dbReference>
<dbReference type="PROSITE" id="PS51194">
    <property type="entry name" value="HELICASE_CTER"/>
    <property type="match status" value="1"/>
</dbReference>
<dbReference type="InterPro" id="IPR013088">
    <property type="entry name" value="Znf_NHR/GATA"/>
</dbReference>
<dbReference type="InterPro" id="IPR003593">
    <property type="entry name" value="AAA+_ATPase"/>
</dbReference>
<dbReference type="Gene3D" id="3.40.50.300">
    <property type="entry name" value="P-loop containing nucleotide triphosphate hydrolases"/>
    <property type="match status" value="2"/>
</dbReference>
<keyword evidence="39" id="KW-1185">Reference proteome</keyword>
<evidence type="ECO:0000256" key="21">
    <source>
        <dbReference type="ARBA" id="ARBA00022989"/>
    </source>
</evidence>
<comment type="similarity">
    <text evidence="4">Belongs to the nuclear hormone receptor family.</text>
</comment>
<dbReference type="PROSITE" id="PS50267">
    <property type="entry name" value="NA_NEUROTRAN_SYMP_3"/>
    <property type="match status" value="2"/>
</dbReference>
<keyword evidence="26" id="KW-0804">Transcription</keyword>
<name>A0A915MTQ3_MELJA</name>
<evidence type="ECO:0000259" key="36">
    <source>
        <dbReference type="PROSITE" id="PS51194"/>
    </source>
</evidence>
<dbReference type="InterPro" id="IPR038557">
    <property type="entry name" value="RLR_C_sf"/>
</dbReference>
<dbReference type="InterPro" id="IPR027417">
    <property type="entry name" value="P-loop_NTPase"/>
</dbReference>
<dbReference type="SUPFAM" id="SSF48508">
    <property type="entry name" value="Nuclear receptor ligand-binding domain"/>
    <property type="match status" value="1"/>
</dbReference>
<dbReference type="GO" id="GO:0003700">
    <property type="term" value="F:DNA-binding transcription factor activity"/>
    <property type="evidence" value="ECO:0007669"/>
    <property type="project" value="InterPro"/>
</dbReference>
<dbReference type="PROSITE" id="PS51030">
    <property type="entry name" value="NUCLEAR_REC_DBD_2"/>
    <property type="match status" value="1"/>
</dbReference>
<keyword evidence="12" id="KW-0547">Nucleotide-binding</keyword>
<evidence type="ECO:0000256" key="27">
    <source>
        <dbReference type="ARBA" id="ARBA00023170"/>
    </source>
</evidence>
<dbReference type="GO" id="GO:0015293">
    <property type="term" value="F:symporter activity"/>
    <property type="evidence" value="ECO:0007669"/>
    <property type="project" value="UniProtKB-KW"/>
</dbReference>
<feature type="disulfide bond" evidence="31">
    <location>
        <begin position="189"/>
        <end position="198"/>
    </location>
</feature>
<proteinExistence type="inferred from homology"/>
<dbReference type="Pfam" id="PF00270">
    <property type="entry name" value="DEAD"/>
    <property type="match status" value="1"/>
</dbReference>
<evidence type="ECO:0000256" key="11">
    <source>
        <dbReference type="ARBA" id="ARBA00022723"/>
    </source>
</evidence>
<dbReference type="Pfam" id="PF00105">
    <property type="entry name" value="zf-C4"/>
    <property type="match status" value="1"/>
</dbReference>
<evidence type="ECO:0000256" key="23">
    <source>
        <dbReference type="ARBA" id="ARBA00023118"/>
    </source>
</evidence>
<accession>A0A915MTQ3</accession>
<evidence type="ECO:0000256" key="26">
    <source>
        <dbReference type="ARBA" id="ARBA00023163"/>
    </source>
</evidence>
<evidence type="ECO:0000256" key="5">
    <source>
        <dbReference type="ARBA" id="ARBA00006866"/>
    </source>
</evidence>
<feature type="transmembrane region" description="Helical" evidence="33">
    <location>
        <begin position="407"/>
        <end position="431"/>
    </location>
</feature>
<keyword evidence="9" id="KW-0399">Innate immunity</keyword>
<keyword evidence="30" id="KW-0915">Sodium</keyword>
<dbReference type="PANTHER" id="PTHR14074:SF16">
    <property type="entry name" value="ANTIVIRAL INNATE IMMUNE RESPONSE RECEPTOR RIG-I"/>
    <property type="match status" value="1"/>
</dbReference>
<keyword evidence="13" id="KW-0863">Zinc-finger</keyword>
<keyword evidence="32" id="KW-0175">Coiled coil</keyword>
<dbReference type="PANTHER" id="PTHR14074">
    <property type="entry name" value="HELICASE WITH DEATH DOMAIN-RELATED"/>
    <property type="match status" value="1"/>
</dbReference>
<feature type="domain" description="Helicase C-terminal" evidence="36">
    <location>
        <begin position="1173"/>
        <end position="1354"/>
    </location>
</feature>
<evidence type="ECO:0000256" key="12">
    <source>
        <dbReference type="ARBA" id="ARBA00022741"/>
    </source>
</evidence>
<feature type="domain" description="NR LBD" evidence="38">
    <location>
        <begin position="1633"/>
        <end position="1893"/>
    </location>
</feature>
<dbReference type="InterPro" id="IPR011545">
    <property type="entry name" value="DEAD/DEAH_box_helicase_dom"/>
</dbReference>
<keyword evidence="19" id="KW-0391">Immunity</keyword>
<evidence type="ECO:0000256" key="9">
    <source>
        <dbReference type="ARBA" id="ARBA00022588"/>
    </source>
</evidence>
<dbReference type="InterPro" id="IPR000175">
    <property type="entry name" value="Na/ntran_symport"/>
</dbReference>
<dbReference type="SMART" id="SM00487">
    <property type="entry name" value="DEXDc"/>
    <property type="match status" value="1"/>
</dbReference>
<dbReference type="GO" id="GO:0051607">
    <property type="term" value="P:defense response to virus"/>
    <property type="evidence" value="ECO:0007669"/>
    <property type="project" value="UniProtKB-KW"/>
</dbReference>
<dbReference type="InterPro" id="IPR037272">
    <property type="entry name" value="SNS_sf"/>
</dbReference>
<dbReference type="SMART" id="SM00399">
    <property type="entry name" value="ZnF_C4"/>
    <property type="match status" value="1"/>
</dbReference>
<dbReference type="GO" id="GO:0016787">
    <property type="term" value="F:hydrolase activity"/>
    <property type="evidence" value="ECO:0007669"/>
    <property type="project" value="UniProtKB-KW"/>
</dbReference>
<feature type="transmembrane region" description="Helical" evidence="33">
    <location>
        <begin position="322"/>
        <end position="344"/>
    </location>
</feature>
<protein>
    <recommendedName>
        <fullName evidence="6">RNA helicase</fullName>
        <ecNumber evidence="6">3.6.4.13</ecNumber>
    </recommendedName>
</protein>
<keyword evidence="25 33" id="KW-0472">Membrane</keyword>
<dbReference type="Gene3D" id="3.30.50.10">
    <property type="entry name" value="Erythroid Transcription Factor GATA-1, subunit A"/>
    <property type="match status" value="1"/>
</dbReference>
<dbReference type="Pfam" id="PF11648">
    <property type="entry name" value="RIG-I_C-RD"/>
    <property type="match status" value="1"/>
</dbReference>
<feature type="domain" description="RLR CTR" evidence="37">
    <location>
        <begin position="1366"/>
        <end position="1494"/>
    </location>
</feature>
<keyword evidence="27" id="KW-0675">Receptor</keyword>
<keyword evidence="11 30" id="KW-0479">Metal-binding</keyword>
<evidence type="ECO:0000256" key="14">
    <source>
        <dbReference type="ARBA" id="ARBA00022801"/>
    </source>
</evidence>
<dbReference type="Pfam" id="PF00104">
    <property type="entry name" value="Hormone_recep"/>
    <property type="match status" value="1"/>
</dbReference>
<dbReference type="InterPro" id="IPR021673">
    <property type="entry name" value="RLR_CTR"/>
</dbReference>
<keyword evidence="7" id="KW-0813">Transport</keyword>
<dbReference type="InterPro" id="IPR014001">
    <property type="entry name" value="Helicase_ATP-bd"/>
</dbReference>
<evidence type="ECO:0000259" key="37">
    <source>
        <dbReference type="PROSITE" id="PS51789"/>
    </source>
</evidence>
<evidence type="ECO:0000313" key="39">
    <source>
        <dbReference type="Proteomes" id="UP000887561"/>
    </source>
</evidence>
<dbReference type="InterPro" id="IPR000536">
    <property type="entry name" value="Nucl_hrmn_rcpt_lig-bd"/>
</dbReference>
<dbReference type="SMART" id="SM00490">
    <property type="entry name" value="HELICc"/>
    <property type="match status" value="1"/>
</dbReference>
<evidence type="ECO:0000256" key="30">
    <source>
        <dbReference type="PIRSR" id="PIRSR600175-1"/>
    </source>
</evidence>
<dbReference type="PRINTS" id="PR00398">
    <property type="entry name" value="STRDHORMONER"/>
</dbReference>
<dbReference type="InterPro" id="IPR001650">
    <property type="entry name" value="Helicase_C-like"/>
</dbReference>
<dbReference type="SMART" id="SM00382">
    <property type="entry name" value="AAA"/>
    <property type="match status" value="1"/>
</dbReference>
<dbReference type="InterPro" id="IPR001628">
    <property type="entry name" value="Znf_hrmn_rcpt"/>
</dbReference>
<reference evidence="40" key="1">
    <citation type="submission" date="2022-11" db="UniProtKB">
        <authorList>
            <consortium name="WormBaseParasite"/>
        </authorList>
    </citation>
    <scope>IDENTIFICATION</scope>
</reference>
<evidence type="ECO:0000256" key="20">
    <source>
        <dbReference type="ARBA" id="ARBA00022884"/>
    </source>
</evidence>
<dbReference type="CDD" id="cd06960">
    <property type="entry name" value="NR_DBD_HNF4A"/>
    <property type="match status" value="1"/>
</dbReference>
<evidence type="ECO:0000256" key="29">
    <source>
        <dbReference type="ARBA" id="ARBA00049390"/>
    </source>
</evidence>
<dbReference type="GO" id="GO:0005634">
    <property type="term" value="C:nucleus"/>
    <property type="evidence" value="ECO:0007669"/>
    <property type="project" value="UniProtKB-SubCell"/>
</dbReference>
<evidence type="ECO:0000256" key="6">
    <source>
        <dbReference type="ARBA" id="ARBA00012552"/>
    </source>
</evidence>
<keyword evidence="15" id="KW-0347">Helicase</keyword>
<evidence type="ECO:0000256" key="16">
    <source>
        <dbReference type="ARBA" id="ARBA00022833"/>
    </source>
</evidence>
<dbReference type="Proteomes" id="UP000887561">
    <property type="component" value="Unplaced"/>
</dbReference>
<keyword evidence="8" id="KW-0963">Cytoplasm</keyword>
<evidence type="ECO:0000256" key="31">
    <source>
        <dbReference type="PIRSR" id="PIRSR600175-2"/>
    </source>
</evidence>
<evidence type="ECO:0000256" key="1">
    <source>
        <dbReference type="ARBA" id="ARBA00004123"/>
    </source>
</evidence>
<dbReference type="Pfam" id="PF00271">
    <property type="entry name" value="Helicase_C"/>
    <property type="match status" value="1"/>
</dbReference>
<evidence type="ECO:0000256" key="18">
    <source>
        <dbReference type="ARBA" id="ARBA00022847"/>
    </source>
</evidence>
<dbReference type="SUPFAM" id="SSF161070">
    <property type="entry name" value="SNF-like"/>
    <property type="match status" value="1"/>
</dbReference>
<feature type="transmembrane region" description="Helical" evidence="33">
    <location>
        <begin position="495"/>
        <end position="517"/>
    </location>
</feature>
<dbReference type="GO" id="GO:0005524">
    <property type="term" value="F:ATP binding"/>
    <property type="evidence" value="ECO:0007669"/>
    <property type="project" value="UniProtKB-KW"/>
</dbReference>
<evidence type="ECO:0000256" key="15">
    <source>
        <dbReference type="ARBA" id="ARBA00022806"/>
    </source>
</evidence>
<keyword evidence="31" id="KW-1015">Disulfide bond</keyword>
<dbReference type="Gene3D" id="2.170.150.30">
    <property type="entry name" value="RIG-I-like receptor, C-terminal regulatory domain"/>
    <property type="match status" value="1"/>
</dbReference>
<dbReference type="PROSITE" id="PS00031">
    <property type="entry name" value="NUCLEAR_REC_DBD_1"/>
    <property type="match status" value="1"/>
</dbReference>
<evidence type="ECO:0000313" key="40">
    <source>
        <dbReference type="WBParaSite" id="scaffold4943_cov276.g8851"/>
    </source>
</evidence>
<dbReference type="GO" id="GO:0000978">
    <property type="term" value="F:RNA polymerase II cis-regulatory region sequence-specific DNA binding"/>
    <property type="evidence" value="ECO:0007669"/>
    <property type="project" value="InterPro"/>
</dbReference>
<keyword evidence="18" id="KW-0769">Symport</keyword>
<feature type="domain" description="Helicase ATP-binding" evidence="35">
    <location>
        <begin position="807"/>
        <end position="994"/>
    </location>
</feature>
<dbReference type="PROSITE" id="PS51843">
    <property type="entry name" value="NR_LBD"/>
    <property type="match status" value="1"/>
</dbReference>
<organism evidence="39 40">
    <name type="scientific">Meloidogyne javanica</name>
    <name type="common">Root-knot nematode worm</name>
    <dbReference type="NCBI Taxonomy" id="6303"/>
    <lineage>
        <taxon>Eukaryota</taxon>
        <taxon>Metazoa</taxon>
        <taxon>Ecdysozoa</taxon>
        <taxon>Nematoda</taxon>
        <taxon>Chromadorea</taxon>
        <taxon>Rhabditida</taxon>
        <taxon>Tylenchina</taxon>
        <taxon>Tylenchomorpha</taxon>
        <taxon>Tylenchoidea</taxon>
        <taxon>Meloidogynidae</taxon>
        <taxon>Meloidogyninae</taxon>
        <taxon>Meloidogyne</taxon>
        <taxon>Meloidogyne incognita group</taxon>
    </lineage>
</organism>
<evidence type="ECO:0000256" key="32">
    <source>
        <dbReference type="SAM" id="Coils"/>
    </source>
</evidence>
<comment type="similarity">
    <text evidence="5">Belongs to the helicase family. RLR subfamily.</text>
</comment>
<dbReference type="SMART" id="SM00430">
    <property type="entry name" value="HOLI"/>
    <property type="match status" value="1"/>
</dbReference>
<feature type="binding site" evidence="30">
    <location>
        <position position="85"/>
    </location>
    <ligand>
        <name>Na(+)</name>
        <dbReference type="ChEBI" id="CHEBI:29101"/>
        <label>1</label>
    </ligand>
</feature>
<dbReference type="Pfam" id="PF18119">
    <property type="entry name" value="RIG-I_C"/>
    <property type="match status" value="1"/>
</dbReference>
<dbReference type="InterPro" id="IPR041204">
    <property type="entry name" value="RIG-I-like_C"/>
</dbReference>
<evidence type="ECO:0000256" key="3">
    <source>
        <dbReference type="ARBA" id="ARBA00004496"/>
    </source>
</evidence>
<dbReference type="PROSITE" id="PS51192">
    <property type="entry name" value="HELICASE_ATP_BIND_1"/>
    <property type="match status" value="1"/>
</dbReference>
<keyword evidence="10 33" id="KW-0812">Transmembrane</keyword>
<keyword evidence="28" id="KW-0539">Nucleus</keyword>
<evidence type="ECO:0000256" key="17">
    <source>
        <dbReference type="ARBA" id="ARBA00022840"/>
    </source>
</evidence>
<dbReference type="Gene3D" id="1.20.1320.30">
    <property type="match status" value="1"/>
</dbReference>
<comment type="subcellular location">
    <subcellularLocation>
        <location evidence="3">Cytoplasm</location>
    </subcellularLocation>
    <subcellularLocation>
        <location evidence="2">Membrane</location>
        <topology evidence="2">Multi-pass membrane protein</topology>
    </subcellularLocation>
    <subcellularLocation>
        <location evidence="1">Nucleus</location>
    </subcellularLocation>
</comment>
<feature type="coiled-coil region" evidence="32">
    <location>
        <begin position="1339"/>
        <end position="1374"/>
    </location>
</feature>
<dbReference type="GO" id="GO:0045087">
    <property type="term" value="P:innate immune response"/>
    <property type="evidence" value="ECO:0007669"/>
    <property type="project" value="UniProtKB-KW"/>
</dbReference>
<feature type="transmembrane region" description="Helical" evidence="33">
    <location>
        <begin position="134"/>
        <end position="155"/>
    </location>
</feature>
<evidence type="ECO:0000256" key="7">
    <source>
        <dbReference type="ARBA" id="ARBA00022448"/>
    </source>
</evidence>
<evidence type="ECO:0000256" key="4">
    <source>
        <dbReference type="ARBA" id="ARBA00005993"/>
    </source>
</evidence>
<evidence type="ECO:0000256" key="28">
    <source>
        <dbReference type="ARBA" id="ARBA00023242"/>
    </source>
</evidence>
<keyword evidence="21 33" id="KW-1133">Transmembrane helix</keyword>
<evidence type="ECO:0000256" key="13">
    <source>
        <dbReference type="ARBA" id="ARBA00022771"/>
    </source>
</evidence>
<keyword evidence="22" id="KW-0805">Transcription regulation</keyword>
<dbReference type="GO" id="GO:0003724">
    <property type="term" value="F:RNA helicase activity"/>
    <property type="evidence" value="ECO:0007669"/>
    <property type="project" value="UniProtKB-EC"/>
</dbReference>
<comment type="catalytic activity">
    <reaction evidence="29">
        <text>ATP + H2O = ADP + phosphate + H(+)</text>
        <dbReference type="Rhea" id="RHEA:13065"/>
        <dbReference type="ChEBI" id="CHEBI:15377"/>
        <dbReference type="ChEBI" id="CHEBI:15378"/>
        <dbReference type="ChEBI" id="CHEBI:30616"/>
        <dbReference type="ChEBI" id="CHEBI:43474"/>
        <dbReference type="ChEBI" id="CHEBI:456216"/>
        <dbReference type="EC" id="3.6.4.13"/>
    </reaction>
    <physiologicalReaction direction="left-to-right" evidence="29">
        <dbReference type="Rhea" id="RHEA:13066"/>
    </physiologicalReaction>
</comment>
<sequence>MSSSGVSRSSNEVTRTSSFEYEDVSVKRASSPPSSIEGDEYPRSIESERMLSGISMRSLRTRVPWEKKGVYHHFIHFSHILSQSNMIKFPYLCALHGGVPFIFAYVSAYLFVGVPVLCVEMALGQFASVPPVELFRKMCPSLAGIGTVMLALLMFKAISMAADSTQALLSALYTIREGFRSGGPLWNNCTFSGSSHLCFRRSYTQCYEIIQSNTSHTLSEFNSLNCHGWIRGLDIIYNVSSKQRWRMWRPPHLDFITANVYMLWNLGRRLISGITHFSSIASMAHRIYPEDEIPHRIKFMFTHEHVTPITMFPEHIIWSTKFGWIFGVLHYLAIGFLGITHTVVCFDMVKFAFEELVLKFKQREAFLGYDEDNKIQFSATCGVVIFGVIASIGLIGPNGITVSKLWIEFSSIGFMLVSLSEIFAINIHYGFRRYLANVQTMLQNHQHKSHLLYTLSAIWYYLFAPTFIVVTILFKVYKNKSIKVLEYSFPSGFQFYGWMVVILAAITVLVPLIHYLLAFAKIHAVSHIFEPLPSWGPINYNDFNNKVDELNNLYKIALERALVLGKESTEAERDALRATKANLFKIISSSNISDSLPILLAIIARCKNADPVSYAELHLNDLATIDYYIRLFSPNDRFKVDRIRCVLEPKHIFRWFSSKNINEYDHLLERVERIYSLNDPTKREIEAAACLFIRGLVHCTDVADSTKNFGDWYYEFLEALLSHGDCRFFPRLIDPDYLDDLNKWKANKLIGAGLPNSAELFADLVNNEEEPTIPRDQKDYLKYKTCTNVLEYEPETYDLRPYQNELVLHANKGRNTIICAPTGSGKTLVAVDIIKNHLTNRHRAGKVGRCVMLVPTVPLVDQQSLHFVQFLTEYRDNYRPNIAYWVDGFSGCENILEGRAYRLLSADILVMTPQILINMLESILRSERVYFADFTLIIFDECHHATKLHPYKILMEMLEKSNLPENPQIVGLTASMGVGDTSLDITACYQHMLNLCSNLHSETISTVRHQLDNLKSHVMPPVDVVTRVKRPANDPFLDYVERVMYKIENEMKPHLPKLAEMCKLKKEEIEFPLHSNNSRYQTVVGTLKKSAQRVQDSEMRFLLHYFHSILINDLLPSSFAFYYLQEKMSDYKQNSGGSSHIDVINQRLLGYYQDLQKKLYECVKNEKLQNKEILKELHLILKKQFESDPNSRCLIFVATRNCASKLADHLKKVPELPIFYNKENVGYMVSSNQSLSAGGQSTQEQQQMIRDFDCGKVKVLVVTSVAEEGVNIAACNLIIKYNNVGSERSMIQRRGRARQKNSLSILLALDTGVEQAEYLNMQKEAMMMRCLINLQETSETNLKNQINAKREERRRIEERQLKVLEVKRLRLNNRRYKLSCRSCNNLICKSTHIRSIANSTFVVCDPTVWKRSKIDVREKPTKDHLFTKCAKWLCGQCGNQEWGVIVKYSNCYLPQLAANLFSLEREDLYDQLDEMRIDAVGLCLICGELSFGKHYGCLSCLGCKTFFRRAVMHGQDTICKKPNICEQEVCARRLCRSCRFRRCLDMGMSREALQPRRDLIGRRKKRPTQIQFYQNNCVSTIPSTSGSEVTPSPTNHLLTPQTDILYSSISDGNNNLLDLISSLAATDKAIRARKFELIRARTEAKRLADVASKGSRVVQQHDTLMKIVLCSDLCNVTQIEMFSMLEWVQTIPAFSSLHLPDKMLLLKRFAMPCNVIEYGYFTAQIGLDDVWLISNGTCMPRSVNVLPDESKTLVTEDRKWRQEKLYKQMTDRCIDGLVIPLRRLQLTPEELVTLKILLLFSCGNHTQKEEATSFISDESRKIALEWKNKVIAALFQFYRSIGHKSAAERFGNVILLISGIVSAASATLESYQIMRLFKFANFDRVSEQLLFDID</sequence>
<keyword evidence="14" id="KW-0378">Hydrolase</keyword>
<keyword evidence="16" id="KW-0862">Zinc</keyword>
<evidence type="ECO:0000256" key="24">
    <source>
        <dbReference type="ARBA" id="ARBA00023125"/>
    </source>
</evidence>
<dbReference type="EC" id="3.6.4.13" evidence="6"/>
<evidence type="ECO:0000256" key="2">
    <source>
        <dbReference type="ARBA" id="ARBA00004141"/>
    </source>
</evidence>
<evidence type="ECO:0000259" key="34">
    <source>
        <dbReference type="PROSITE" id="PS51030"/>
    </source>
</evidence>